<gene>
    <name evidence="2" type="ORF">DK389_14075</name>
</gene>
<evidence type="ECO:0000313" key="2">
    <source>
        <dbReference type="EMBL" id="AWN41438.1"/>
    </source>
</evidence>
<dbReference type="AlphaFoldDB" id="A0A2U8W763"/>
<dbReference type="KEGG" id="mets:DK389_14075"/>
<accession>A0A2U8W763</accession>
<organism evidence="2 3">
    <name type="scientific">Methylobacterium durans</name>
    <dbReference type="NCBI Taxonomy" id="2202825"/>
    <lineage>
        <taxon>Bacteria</taxon>
        <taxon>Pseudomonadati</taxon>
        <taxon>Pseudomonadota</taxon>
        <taxon>Alphaproteobacteria</taxon>
        <taxon>Hyphomicrobiales</taxon>
        <taxon>Methylobacteriaceae</taxon>
        <taxon>Methylobacterium</taxon>
    </lineage>
</organism>
<evidence type="ECO:0000313" key="3">
    <source>
        <dbReference type="Proteomes" id="UP000245926"/>
    </source>
</evidence>
<keyword evidence="1" id="KW-0732">Signal</keyword>
<feature type="signal peptide" evidence="1">
    <location>
        <begin position="1"/>
        <end position="20"/>
    </location>
</feature>
<sequence>MRPAPLALALLAGLSGPAAAGVSVRYVAPERFTDAENRIGSGLPLRVTLAEMTRILQELGDRHLPPGETLAITILDIDLAGVEQLGFGTAQALRVVRDSSPPRIRFAYRLQRGGRTLAQGEETLTDINFLLTSNARFSSGPLFYERALLRDWFRRRFPSG</sequence>
<dbReference type="EMBL" id="CP029550">
    <property type="protein sequence ID" value="AWN41438.1"/>
    <property type="molecule type" value="Genomic_DNA"/>
</dbReference>
<protein>
    <submittedName>
        <fullName evidence="2">DUF3016 domain-containing protein</fullName>
    </submittedName>
</protein>
<dbReference type="Pfam" id="PF11454">
    <property type="entry name" value="DUF3016"/>
    <property type="match status" value="1"/>
</dbReference>
<dbReference type="OrthoDB" id="7375703at2"/>
<keyword evidence="3" id="KW-1185">Reference proteome</keyword>
<dbReference type="Proteomes" id="UP000245926">
    <property type="component" value="Chromosome"/>
</dbReference>
<evidence type="ECO:0000256" key="1">
    <source>
        <dbReference type="SAM" id="SignalP"/>
    </source>
</evidence>
<dbReference type="RefSeq" id="WP_109890453.1">
    <property type="nucleotide sequence ID" value="NZ_CP029550.1"/>
</dbReference>
<feature type="chain" id="PRO_5016059052" evidence="1">
    <location>
        <begin position="21"/>
        <end position="160"/>
    </location>
</feature>
<name>A0A2U8W763_9HYPH</name>
<proteinExistence type="predicted"/>
<reference evidence="3" key="1">
    <citation type="submission" date="2018-05" db="EMBL/GenBank/DDBJ databases">
        <title>Complete Genome Sequence of Methylobacterium sp. 17SD2-17.</title>
        <authorList>
            <person name="Srinivasan S."/>
        </authorList>
    </citation>
    <scope>NUCLEOTIDE SEQUENCE [LARGE SCALE GENOMIC DNA]</scope>
    <source>
        <strain evidence="3">17SD2-17</strain>
    </source>
</reference>
<dbReference type="InterPro" id="IPR021557">
    <property type="entry name" value="DUF3016"/>
</dbReference>